<feature type="domain" description="Rad50/SbcC-type AAA" evidence="13">
    <location>
        <begin position="53"/>
        <end position="363"/>
    </location>
</feature>
<proteinExistence type="inferred from homology"/>
<dbReference type="Gene3D" id="3.40.50.300">
    <property type="entry name" value="P-loop containing nucleotide triphosphate hydrolases"/>
    <property type="match status" value="2"/>
</dbReference>
<protein>
    <recommendedName>
        <fullName evidence="4">Structural maintenance of chromosomes protein 5</fullName>
    </recommendedName>
</protein>
<evidence type="ECO:0000256" key="11">
    <source>
        <dbReference type="SAM" id="Coils"/>
    </source>
</evidence>
<dbReference type="PANTHER" id="PTHR45916:SF1">
    <property type="entry name" value="STRUCTURAL MAINTENANCE OF CHROMOSOMES PROTEIN 5"/>
    <property type="match status" value="1"/>
</dbReference>
<evidence type="ECO:0000256" key="7">
    <source>
        <dbReference type="ARBA" id="ARBA00022840"/>
    </source>
</evidence>
<sequence>MASKVKKRGPNLQQISGQNADHHNNTTMVNGISSKTSKSQSSMKGFVEGAIVRILMENFVTYDKCEVRPGPHLNVIMGPNGTGKSTIVCAMCLGLAGSTSLLGRAKEVGEFVKHGSNEATIVLELFKQPDNVVIRRVITKQGNRTAWYLNDSRCHKSDVIDKVKSLNIQINNLCQFLPQDKVVEFANMSNIELLENTEKAVGSPELYVNHCRLKNFRSDQKEMLLKHKETSDHLEKLTVKNSRLEADVKRYQERQHHLEVIETLEKKKAWVEYDIKRKLYVELKKRQDALKKELREAHASNAPIQQKLDTLTARLSEVDSIIKEKTNESRQFANAANKKHEKIDEFSNELTEIQDELKSKQQEEEKREAKIRAHQTLVEGWQRELEQIPAADEIKPQLDQNAAALRAVVREVSGIDTEYNGIKTERESFQRERRDLETRLRRLNDQKDMRLRELQKYYRDTYNAVEWLRSNQDMFKHKIHEPVALVINVRNKEHAKYIEQAIPTNDMLAFVCEDAEDMELFVSLVREKQNLRINAVKSPNVPLASFQPNRPIADIKRWGFNHYLKDLIDAPEAVMVYLCKMHRLYNVPLGSRVTQDSIDKVVKESGVTRFYTPDYQYSVKRSRYGNHKQSTDSSFVPDARLLNISVDMSAKREFEQNIQEIEHQLGIGQQRYKELQQRRQVLMTQDNELKEQKKELIRKRDRHKTIMQNIAAKKEAIRKCEASAIDLEAETAKTQKKIKTINEKKIKLVKEFSQLIKDCIARTKEKVELGMGYAIVFSQKNYIEATQREANANLIRLENEKVELLNRVRNTKDIARQLIKRAQDLTGSEEPSKELREAFSTCPDDLDEIDQKIHYVRAQADCLFETDQRVVQEFEQRKVEIQRLTEGVERSQERIDRKLAEINDIKQSWRDELNGLITDVNQQFSNFFEAMGCAGEVKLQFENEDDYDKYGICIQVKFRKAEQMRELTSHYQSGGERSVSTILYLMALQELNKCPFRVVDEINQGMDPNNERRVFELVVQTACRENTSQYFLITPKLLLNLTYGPKMTIICVYNGHWMMPYNQWNLDAYCRRRRRLLVQ</sequence>
<dbReference type="PANTHER" id="PTHR45916">
    <property type="entry name" value="STRUCTURAL MAINTENANCE OF CHROMOSOMES PROTEIN 5"/>
    <property type="match status" value="1"/>
</dbReference>
<feature type="compositionally biased region" description="Polar residues" evidence="12">
    <location>
        <begin position="11"/>
        <end position="32"/>
    </location>
</feature>
<dbReference type="GO" id="GO:0030915">
    <property type="term" value="C:Smc5-Smc6 complex"/>
    <property type="evidence" value="ECO:0007669"/>
    <property type="project" value="TreeGrafter"/>
</dbReference>
<dbReference type="CTD" id="23137"/>
<feature type="coiled-coil region" evidence="11">
    <location>
        <begin position="227"/>
        <end position="254"/>
    </location>
</feature>
<evidence type="ECO:0000256" key="9">
    <source>
        <dbReference type="ARBA" id="ARBA00023242"/>
    </source>
</evidence>
<accession>A0A914AT76</accession>
<evidence type="ECO:0000256" key="5">
    <source>
        <dbReference type="ARBA" id="ARBA00022454"/>
    </source>
</evidence>
<evidence type="ECO:0000256" key="3">
    <source>
        <dbReference type="ARBA" id="ARBA00010171"/>
    </source>
</evidence>
<feature type="coiled-coil region" evidence="11">
    <location>
        <begin position="419"/>
        <end position="453"/>
    </location>
</feature>
<feature type="coiled-coil region" evidence="11">
    <location>
        <begin position="787"/>
        <end position="825"/>
    </location>
</feature>
<feature type="coiled-coil region" evidence="11">
    <location>
        <begin position="881"/>
        <end position="908"/>
    </location>
</feature>
<dbReference type="EnsemblMetazoa" id="XM_038211044.1">
    <property type="protein sequence ID" value="XP_038066972.1"/>
    <property type="gene ID" value="LOC119736995"/>
</dbReference>
<dbReference type="GO" id="GO:0016887">
    <property type="term" value="F:ATP hydrolysis activity"/>
    <property type="evidence" value="ECO:0007669"/>
    <property type="project" value="InterPro"/>
</dbReference>
<dbReference type="OrthoDB" id="10254973at2759"/>
<feature type="coiled-coil region" evidence="11">
    <location>
        <begin position="658"/>
        <end position="744"/>
    </location>
</feature>
<evidence type="ECO:0000256" key="6">
    <source>
        <dbReference type="ARBA" id="ARBA00022741"/>
    </source>
</evidence>
<evidence type="ECO:0000256" key="12">
    <source>
        <dbReference type="SAM" id="MobiDB-lite"/>
    </source>
</evidence>
<comment type="similarity">
    <text evidence="3">Belongs to the SMC family. SMC5 subfamily.</text>
</comment>
<dbReference type="SUPFAM" id="SSF52540">
    <property type="entry name" value="P-loop containing nucleoside triphosphate hydrolases"/>
    <property type="match status" value="2"/>
</dbReference>
<comment type="subunit">
    <text evidence="10">Forms a heterodimer with smc6. Component of the SMC5-SMC6 complex which consists at least of smc5, smc6, nsmce2, nsmce1 and nsmce4a.</text>
</comment>
<keyword evidence="9" id="KW-0539">Nucleus</keyword>
<name>A0A914AT76_PATMI</name>
<dbReference type="GO" id="GO:0005524">
    <property type="term" value="F:ATP binding"/>
    <property type="evidence" value="ECO:0007669"/>
    <property type="project" value="UniProtKB-KW"/>
</dbReference>
<dbReference type="InterPro" id="IPR038729">
    <property type="entry name" value="Rad50/SbcC_AAA"/>
</dbReference>
<reference evidence="14" key="1">
    <citation type="submission" date="2022-11" db="UniProtKB">
        <authorList>
            <consortium name="EnsemblMetazoa"/>
        </authorList>
    </citation>
    <scope>IDENTIFICATION</scope>
</reference>
<dbReference type="RefSeq" id="XP_038066972.1">
    <property type="nucleotide sequence ID" value="XM_038211044.1"/>
</dbReference>
<dbReference type="Pfam" id="PF13476">
    <property type="entry name" value="AAA_23"/>
    <property type="match status" value="1"/>
</dbReference>
<evidence type="ECO:0000256" key="1">
    <source>
        <dbReference type="ARBA" id="ARBA00004123"/>
    </source>
</evidence>
<dbReference type="GO" id="GO:0005634">
    <property type="term" value="C:nucleus"/>
    <property type="evidence" value="ECO:0007669"/>
    <property type="project" value="UniProtKB-SubCell"/>
</dbReference>
<dbReference type="GO" id="GO:0000724">
    <property type="term" value="P:double-strand break repair via homologous recombination"/>
    <property type="evidence" value="ECO:0007669"/>
    <property type="project" value="TreeGrafter"/>
</dbReference>
<feature type="region of interest" description="Disordered" evidence="12">
    <location>
        <begin position="1"/>
        <end position="40"/>
    </location>
</feature>
<evidence type="ECO:0000313" key="15">
    <source>
        <dbReference type="Proteomes" id="UP000887568"/>
    </source>
</evidence>
<evidence type="ECO:0000313" key="14">
    <source>
        <dbReference type="EnsemblMetazoa" id="XP_038066972.1"/>
    </source>
</evidence>
<dbReference type="InterPro" id="IPR027417">
    <property type="entry name" value="P-loop_NTPase"/>
</dbReference>
<keyword evidence="5" id="KW-0158">Chromosome</keyword>
<dbReference type="GeneID" id="119736995"/>
<keyword evidence="15" id="KW-1185">Reference proteome</keyword>
<keyword evidence="6" id="KW-0547">Nucleotide-binding</keyword>
<dbReference type="FunFam" id="3.40.50.300:FF:000793">
    <property type="entry name" value="Structural maintenance of chromosomes protein 5"/>
    <property type="match status" value="1"/>
</dbReference>
<evidence type="ECO:0000259" key="13">
    <source>
        <dbReference type="Pfam" id="PF13476"/>
    </source>
</evidence>
<dbReference type="GO" id="GO:0003697">
    <property type="term" value="F:single-stranded DNA binding"/>
    <property type="evidence" value="ECO:0007669"/>
    <property type="project" value="TreeGrafter"/>
</dbReference>
<evidence type="ECO:0000256" key="2">
    <source>
        <dbReference type="ARBA" id="ARBA00004286"/>
    </source>
</evidence>
<evidence type="ECO:0000256" key="8">
    <source>
        <dbReference type="ARBA" id="ARBA00023054"/>
    </source>
</evidence>
<comment type="subcellular location">
    <subcellularLocation>
        <location evidence="2">Chromosome</location>
    </subcellularLocation>
    <subcellularLocation>
        <location evidence="1">Nucleus</location>
    </subcellularLocation>
</comment>
<dbReference type="AlphaFoldDB" id="A0A914AT76"/>
<organism evidence="14 15">
    <name type="scientific">Patiria miniata</name>
    <name type="common">Bat star</name>
    <name type="synonym">Asterina miniata</name>
    <dbReference type="NCBI Taxonomy" id="46514"/>
    <lineage>
        <taxon>Eukaryota</taxon>
        <taxon>Metazoa</taxon>
        <taxon>Echinodermata</taxon>
        <taxon>Eleutherozoa</taxon>
        <taxon>Asterozoa</taxon>
        <taxon>Asteroidea</taxon>
        <taxon>Valvatacea</taxon>
        <taxon>Valvatida</taxon>
        <taxon>Asterinidae</taxon>
        <taxon>Patiria</taxon>
    </lineage>
</organism>
<evidence type="ECO:0000256" key="4">
    <source>
        <dbReference type="ARBA" id="ARBA00018687"/>
    </source>
</evidence>
<evidence type="ECO:0000256" key="10">
    <source>
        <dbReference type="ARBA" id="ARBA00063886"/>
    </source>
</evidence>
<keyword evidence="8 11" id="KW-0175">Coiled coil</keyword>
<keyword evidence="7" id="KW-0067">ATP-binding</keyword>
<dbReference type="OMA" id="RFWTSQP"/>
<dbReference type="FunFam" id="3.40.50.300:FF:001301">
    <property type="entry name" value="Structural maintenance of chromosomes 5"/>
    <property type="match status" value="1"/>
</dbReference>
<feature type="coiled-coil region" evidence="11">
    <location>
        <begin position="336"/>
        <end position="370"/>
    </location>
</feature>
<dbReference type="Proteomes" id="UP000887568">
    <property type="component" value="Unplaced"/>
</dbReference>